<dbReference type="PANTHER" id="PTHR43072:SF60">
    <property type="entry name" value="L-2,4-DIAMINOBUTYRIC ACID ACETYLTRANSFERASE"/>
    <property type="match status" value="1"/>
</dbReference>
<protein>
    <submittedName>
        <fullName evidence="2">Ribosomal protein S18 acetylase RimI-like enzyme</fullName>
    </submittedName>
</protein>
<dbReference type="Pfam" id="PF13508">
    <property type="entry name" value="Acetyltransf_7"/>
    <property type="match status" value="1"/>
</dbReference>
<dbReference type="InterPro" id="IPR000182">
    <property type="entry name" value="GNAT_dom"/>
</dbReference>
<dbReference type="InterPro" id="IPR016181">
    <property type="entry name" value="Acyl_CoA_acyltransferase"/>
</dbReference>
<proteinExistence type="predicted"/>
<dbReference type="Gene3D" id="3.40.630.30">
    <property type="match status" value="2"/>
</dbReference>
<keyword evidence="2" id="KW-0687">Ribonucleoprotein</keyword>
<reference evidence="2 3" key="1">
    <citation type="submission" date="2019-03" db="EMBL/GenBank/DDBJ databases">
        <title>Genomic Encyclopedia of Type Strains, Phase IV (KMG-IV): sequencing the most valuable type-strain genomes for metagenomic binning, comparative biology and taxonomic classification.</title>
        <authorList>
            <person name="Goeker M."/>
        </authorList>
    </citation>
    <scope>NUCLEOTIDE SEQUENCE [LARGE SCALE GENOMIC DNA]</scope>
    <source>
        <strain evidence="2 3">DSM 29489</strain>
    </source>
</reference>
<feature type="domain" description="N-acetyltransferase" evidence="1">
    <location>
        <begin position="183"/>
        <end position="312"/>
    </location>
</feature>
<sequence>MEIRHYVQADEEKIVDLWNRTCTFDAIDVRKFRRQAILDENFNTDLSWVAVDEEKVIGFIYGTKRKFPYLERGLEPERGWVNVLFVDEKYQCCGIGAELLTNCENALKEVGCTNITLGAYSPNYFFPGVDFENYPSAIRFFEKRGYASQEKHYSMGKNLHGYRIPGDTLQKQREAEKKGYQFVKFDYKYTLELLEFLRIEFGGGWKRNALIAMQNETAEDVILLVLNKEGNICGFCMRAIDGNPMRFGPIGVAESERNAGIGGILLELQCYEMCKKGIYRMYFVTTDEPGRRYYERHGLQTFRTFVSYKKEL</sequence>
<evidence type="ECO:0000259" key="1">
    <source>
        <dbReference type="PROSITE" id="PS51186"/>
    </source>
</evidence>
<dbReference type="PANTHER" id="PTHR43072">
    <property type="entry name" value="N-ACETYLTRANSFERASE"/>
    <property type="match status" value="1"/>
</dbReference>
<dbReference type="CDD" id="cd04301">
    <property type="entry name" value="NAT_SF"/>
    <property type="match status" value="1"/>
</dbReference>
<name>A0A4V2USK1_9FIRM</name>
<dbReference type="PROSITE" id="PS51186">
    <property type="entry name" value="GNAT"/>
    <property type="match status" value="2"/>
</dbReference>
<dbReference type="Pfam" id="PF00583">
    <property type="entry name" value="Acetyltransf_1"/>
    <property type="match status" value="1"/>
</dbReference>
<gene>
    <name evidence="2" type="ORF">EDD59_103130</name>
</gene>
<dbReference type="OrthoDB" id="273614at2"/>
<dbReference type="GO" id="GO:0016747">
    <property type="term" value="F:acyltransferase activity, transferring groups other than amino-acyl groups"/>
    <property type="evidence" value="ECO:0007669"/>
    <property type="project" value="InterPro"/>
</dbReference>
<comment type="caution">
    <text evidence="2">The sequence shown here is derived from an EMBL/GenBank/DDBJ whole genome shotgun (WGS) entry which is preliminary data.</text>
</comment>
<keyword evidence="2" id="KW-0689">Ribosomal protein</keyword>
<evidence type="ECO:0000313" key="2">
    <source>
        <dbReference type="EMBL" id="TCS81712.1"/>
    </source>
</evidence>
<organism evidence="2 3">
    <name type="scientific">Muricomes intestini</name>
    <dbReference type="NCBI Taxonomy" id="1796634"/>
    <lineage>
        <taxon>Bacteria</taxon>
        <taxon>Bacillati</taxon>
        <taxon>Bacillota</taxon>
        <taxon>Clostridia</taxon>
        <taxon>Lachnospirales</taxon>
        <taxon>Lachnospiraceae</taxon>
        <taxon>Muricomes</taxon>
    </lineage>
</organism>
<feature type="domain" description="N-acetyltransferase" evidence="1">
    <location>
        <begin position="1"/>
        <end position="192"/>
    </location>
</feature>
<evidence type="ECO:0000313" key="3">
    <source>
        <dbReference type="Proteomes" id="UP000295726"/>
    </source>
</evidence>
<dbReference type="EMBL" id="SLZZ01000003">
    <property type="protein sequence ID" value="TCS81712.1"/>
    <property type="molecule type" value="Genomic_DNA"/>
</dbReference>
<keyword evidence="3" id="KW-1185">Reference proteome</keyword>
<dbReference type="Proteomes" id="UP000295726">
    <property type="component" value="Unassembled WGS sequence"/>
</dbReference>
<dbReference type="SUPFAM" id="SSF55729">
    <property type="entry name" value="Acyl-CoA N-acyltransferases (Nat)"/>
    <property type="match status" value="2"/>
</dbReference>
<dbReference type="AlphaFoldDB" id="A0A4V2USK1"/>
<dbReference type="RefSeq" id="WP_132379021.1">
    <property type="nucleotide sequence ID" value="NZ_SLZZ01000003.1"/>
</dbReference>
<dbReference type="GO" id="GO:0005840">
    <property type="term" value="C:ribosome"/>
    <property type="evidence" value="ECO:0007669"/>
    <property type="project" value="UniProtKB-KW"/>
</dbReference>
<accession>A0A4V2USK1</accession>